<dbReference type="InterPro" id="IPR004089">
    <property type="entry name" value="MCPsignal_dom"/>
</dbReference>
<dbReference type="NCBIfam" id="TIGR00229">
    <property type="entry name" value="sensory_box"/>
    <property type="match status" value="2"/>
</dbReference>
<dbReference type="PROSITE" id="PS50113">
    <property type="entry name" value="PAC"/>
    <property type="match status" value="1"/>
</dbReference>
<dbReference type="SMART" id="SM00086">
    <property type="entry name" value="PAC"/>
    <property type="match status" value="2"/>
</dbReference>
<gene>
    <name evidence="9" type="ORF">DFP77_10799</name>
</gene>
<evidence type="ECO:0000256" key="3">
    <source>
        <dbReference type="ARBA" id="ARBA00022989"/>
    </source>
</evidence>
<keyword evidence="5 6" id="KW-0807">Transducer</keyword>
<reference evidence="9 10" key="1">
    <citation type="submission" date="2018-07" db="EMBL/GenBank/DDBJ databases">
        <title>Genomic Encyclopedia of Type Strains, Phase III (KMG-III): the genomes of soil and plant-associated and newly described type strains.</title>
        <authorList>
            <person name="Whitman W."/>
        </authorList>
    </citation>
    <scope>NUCLEOTIDE SEQUENCE [LARGE SCALE GENOMIC DNA]</scope>
    <source>
        <strain evidence="9 10">CECT 7731</strain>
    </source>
</reference>
<dbReference type="InterPro" id="IPR000700">
    <property type="entry name" value="PAS-assoc_C"/>
</dbReference>
<dbReference type="InterPro" id="IPR013656">
    <property type="entry name" value="PAS_4"/>
</dbReference>
<dbReference type="InterPro" id="IPR001610">
    <property type="entry name" value="PAC"/>
</dbReference>
<dbReference type="GO" id="GO:0006935">
    <property type="term" value="P:chemotaxis"/>
    <property type="evidence" value="ECO:0007669"/>
    <property type="project" value="UniProtKB-ARBA"/>
</dbReference>
<dbReference type="EMBL" id="QPJQ01000007">
    <property type="protein sequence ID" value="RCX07000.1"/>
    <property type="molecule type" value="Genomic_DNA"/>
</dbReference>
<sequence length="446" mass="49029">MRNITIFFSNKDKKIARNTAIEQAVSQREDNAFIKAMKKFCATISFSSDGTILAANSLFLNTVGYSLEEIKGQKHALFCPSQVTSSSEYKHFWSDLAAGKSKEGTVLRRHKDGSDIWLEATYFPIEVDGVVTKVVKIASDVTQAKLIADSQLAVYNAIDRSSATIEFTPDGTVITANDNFLSAMGYQSSKEIIGQAHRKFCTNEFYEKHPNFWAELANGDFKTGQFERVSKQGQTVWLEASYNPIFDQFGKVVKVLKVASDITERVNTQLAIQHAAKVAHSTSVETAQVSENGAQILRRTVETSDKIVADVDVSTELIEQLNHQSESIAKIVTTIGSIADQTNLLALNAAIEAARAGENGRGFAVVADEVRTLAARTSKSTIEIDDMVKQNSNLTRQAKESMSKVSERSKENAQFIDEASGIIDEILKGAIHVSNTVNKLLDIEKN</sequence>
<dbReference type="PROSITE" id="PS50111">
    <property type="entry name" value="CHEMOTAXIS_TRANSDUC_2"/>
    <property type="match status" value="1"/>
</dbReference>
<dbReference type="Gene3D" id="1.10.287.950">
    <property type="entry name" value="Methyl-accepting chemotaxis protein"/>
    <property type="match status" value="1"/>
</dbReference>
<dbReference type="Pfam" id="PF08448">
    <property type="entry name" value="PAS_4"/>
    <property type="match status" value="1"/>
</dbReference>
<evidence type="ECO:0000259" key="8">
    <source>
        <dbReference type="PROSITE" id="PS50113"/>
    </source>
</evidence>
<evidence type="ECO:0000259" key="7">
    <source>
        <dbReference type="PROSITE" id="PS50111"/>
    </source>
</evidence>
<feature type="domain" description="Methyl-accepting transducer" evidence="7">
    <location>
        <begin position="254"/>
        <end position="446"/>
    </location>
</feature>
<dbReference type="SUPFAM" id="SSF55785">
    <property type="entry name" value="PYP-like sensor domain (PAS domain)"/>
    <property type="match status" value="2"/>
</dbReference>
<dbReference type="CDD" id="cd00130">
    <property type="entry name" value="PAS"/>
    <property type="match status" value="2"/>
</dbReference>
<dbReference type="Proteomes" id="UP000253506">
    <property type="component" value="Unassembled WGS sequence"/>
</dbReference>
<dbReference type="AlphaFoldDB" id="A0A369ACB5"/>
<evidence type="ECO:0000256" key="5">
    <source>
        <dbReference type="ARBA" id="ARBA00023224"/>
    </source>
</evidence>
<dbReference type="InterPro" id="IPR000014">
    <property type="entry name" value="PAS"/>
</dbReference>
<dbReference type="InterPro" id="IPR035965">
    <property type="entry name" value="PAS-like_dom_sf"/>
</dbReference>
<dbReference type="PANTHER" id="PTHR32089">
    <property type="entry name" value="METHYL-ACCEPTING CHEMOTAXIS PROTEIN MCPB"/>
    <property type="match status" value="1"/>
</dbReference>
<dbReference type="SMART" id="SM00283">
    <property type="entry name" value="MA"/>
    <property type="match status" value="1"/>
</dbReference>
<evidence type="ECO:0000256" key="1">
    <source>
        <dbReference type="ARBA" id="ARBA00004141"/>
    </source>
</evidence>
<dbReference type="SUPFAM" id="SSF58104">
    <property type="entry name" value="Methyl-accepting chemotaxis protein (MCP) signaling domain"/>
    <property type="match status" value="1"/>
</dbReference>
<protein>
    <submittedName>
        <fullName evidence="9">Methyl-accepting chemotaxis sensory transducer with Pas/Pac sensor</fullName>
    </submittedName>
</protein>
<evidence type="ECO:0000256" key="6">
    <source>
        <dbReference type="PROSITE-ProRule" id="PRU00284"/>
    </source>
</evidence>
<dbReference type="Gene3D" id="3.30.450.20">
    <property type="entry name" value="PAS domain"/>
    <property type="match status" value="2"/>
</dbReference>
<comment type="caution">
    <text evidence="9">The sequence shown here is derived from an EMBL/GenBank/DDBJ whole genome shotgun (WGS) entry which is preliminary data.</text>
</comment>
<dbReference type="GO" id="GO:0007165">
    <property type="term" value="P:signal transduction"/>
    <property type="evidence" value="ECO:0007669"/>
    <property type="project" value="UniProtKB-KW"/>
</dbReference>
<keyword evidence="2" id="KW-0812">Transmembrane</keyword>
<keyword evidence="3" id="KW-1133">Transmembrane helix</keyword>
<comment type="subcellular location">
    <subcellularLocation>
        <location evidence="1">Membrane</location>
        <topology evidence="1">Multi-pass membrane protein</topology>
    </subcellularLocation>
</comment>
<name>A0A369ACB5_9GAMM</name>
<evidence type="ECO:0000256" key="2">
    <source>
        <dbReference type="ARBA" id="ARBA00022692"/>
    </source>
</evidence>
<keyword evidence="4" id="KW-0472">Membrane</keyword>
<evidence type="ECO:0000313" key="9">
    <source>
        <dbReference type="EMBL" id="RCX07000.1"/>
    </source>
</evidence>
<evidence type="ECO:0000313" key="10">
    <source>
        <dbReference type="Proteomes" id="UP000253506"/>
    </source>
</evidence>
<dbReference type="PANTHER" id="PTHR32089:SF119">
    <property type="entry name" value="METHYL-ACCEPTING CHEMOTAXIS PROTEIN CTPL"/>
    <property type="match status" value="1"/>
</dbReference>
<organism evidence="9 10">
    <name type="scientific">Marinomonas foliarum</name>
    <dbReference type="NCBI Taxonomy" id="491950"/>
    <lineage>
        <taxon>Bacteria</taxon>
        <taxon>Pseudomonadati</taxon>
        <taxon>Pseudomonadota</taxon>
        <taxon>Gammaproteobacteria</taxon>
        <taxon>Oceanospirillales</taxon>
        <taxon>Oceanospirillaceae</taxon>
        <taxon>Marinomonas</taxon>
    </lineage>
</organism>
<accession>A0A369ACB5</accession>
<evidence type="ECO:0000256" key="4">
    <source>
        <dbReference type="ARBA" id="ARBA00023136"/>
    </source>
</evidence>
<dbReference type="Pfam" id="PF00015">
    <property type="entry name" value="MCPsignal"/>
    <property type="match status" value="1"/>
</dbReference>
<dbReference type="GO" id="GO:0016020">
    <property type="term" value="C:membrane"/>
    <property type="evidence" value="ECO:0007669"/>
    <property type="project" value="UniProtKB-SubCell"/>
</dbReference>
<feature type="domain" description="PAC" evidence="8">
    <location>
        <begin position="222"/>
        <end position="274"/>
    </location>
</feature>
<dbReference type="Pfam" id="PF13426">
    <property type="entry name" value="PAS_9"/>
    <property type="match status" value="1"/>
</dbReference>
<proteinExistence type="predicted"/>
<dbReference type="RefSeq" id="WP_309477158.1">
    <property type="nucleotide sequence ID" value="NZ_QPJQ01000007.1"/>
</dbReference>